<accession>A0A2K2FS05</accession>
<dbReference type="KEGG" id="cthd:CDO33_16605"/>
<keyword evidence="7" id="KW-1185">Reference proteome</keyword>
<evidence type="ECO:0000256" key="3">
    <source>
        <dbReference type="SAM" id="MobiDB-lite"/>
    </source>
</evidence>
<feature type="signal peptide" evidence="4">
    <location>
        <begin position="1"/>
        <end position="25"/>
    </location>
</feature>
<dbReference type="Proteomes" id="UP000236151">
    <property type="component" value="Unassembled WGS sequence"/>
</dbReference>
<dbReference type="OrthoDB" id="9778320at2"/>
<feature type="chain" id="PRO_5014337833" evidence="4">
    <location>
        <begin position="26"/>
        <end position="393"/>
    </location>
</feature>
<dbReference type="EMBL" id="NIOJ01000001">
    <property type="protein sequence ID" value="PNU01544.1"/>
    <property type="molecule type" value="Genomic_DNA"/>
</dbReference>
<proteinExistence type="predicted"/>
<dbReference type="PANTHER" id="PTHR34216:SF3">
    <property type="entry name" value="POLY-BETA-1,6-N-ACETYL-D-GLUCOSAMINE N-DEACETYLASE"/>
    <property type="match status" value="1"/>
</dbReference>
<organism evidence="6 7">
    <name type="scientific">Clostridium thermosuccinogenes</name>
    <dbReference type="NCBI Taxonomy" id="84032"/>
    <lineage>
        <taxon>Bacteria</taxon>
        <taxon>Bacillati</taxon>
        <taxon>Bacillota</taxon>
        <taxon>Clostridia</taxon>
        <taxon>Eubacteriales</taxon>
        <taxon>Clostridiaceae</taxon>
        <taxon>Clostridium</taxon>
    </lineage>
</organism>
<evidence type="ECO:0000256" key="4">
    <source>
        <dbReference type="SAM" id="SignalP"/>
    </source>
</evidence>
<dbReference type="GO" id="GO:0005576">
    <property type="term" value="C:extracellular region"/>
    <property type="evidence" value="ECO:0007669"/>
    <property type="project" value="UniProtKB-SubCell"/>
</dbReference>
<comment type="subcellular location">
    <subcellularLocation>
        <location evidence="1">Secreted</location>
    </subcellularLocation>
</comment>
<dbReference type="GO" id="GO:0016810">
    <property type="term" value="F:hydrolase activity, acting on carbon-nitrogen (but not peptide) bonds"/>
    <property type="evidence" value="ECO:0007669"/>
    <property type="project" value="InterPro"/>
</dbReference>
<evidence type="ECO:0000256" key="2">
    <source>
        <dbReference type="ARBA" id="ARBA00022729"/>
    </source>
</evidence>
<dbReference type="SUPFAM" id="SSF88713">
    <property type="entry name" value="Glycoside hydrolase/deacetylase"/>
    <property type="match status" value="1"/>
</dbReference>
<name>A0A2K2FS05_9CLOT</name>
<feature type="compositionally biased region" description="Basic and acidic residues" evidence="3">
    <location>
        <begin position="76"/>
        <end position="88"/>
    </location>
</feature>
<sequence length="393" mass="43412">MTKLYKILMASTISLSLLLGGCNGALSPKNENPGQSTVQSSTAEGTQEDGSNSDEATIPDENTGTSPQETGSDAGNQKDDQTVRPEIDLEKVKPNEAGKVMIVMFHRFIEKYESGDMEYVTTFDEFRNLLQTLYDKGYRLISMKDFLNDNIDVPAGCVPMVFTFDDGTPGQFSLVEEDGKLVVNKKSAVGVMMEFYEQHPDFGLEGTFYVNLGGGTFEGGAGTLAEKLKYLIDLGFEIGNHTYNHVNLLNVKTAQEVQMELGANQKRMEELIPGYKMETMALPLGNSTGDKSLRNYLVQGEYEGAKYQNLILLGVGADPTVTPININYGSLYTPRVRASGLKKVEMDLSWWLDNISRSQEYVSDGNPDTITVPEEKKDEIDVSKLGNKKLITY</sequence>
<evidence type="ECO:0000313" key="6">
    <source>
        <dbReference type="EMBL" id="PNU01544.1"/>
    </source>
</evidence>
<dbReference type="AlphaFoldDB" id="A0A2K2FS05"/>
<gene>
    <name evidence="6" type="ORF">CDQ84_00615</name>
</gene>
<dbReference type="InterPro" id="IPR002509">
    <property type="entry name" value="NODB_dom"/>
</dbReference>
<dbReference type="InterPro" id="IPR051398">
    <property type="entry name" value="Polysacch_Deacetylase"/>
</dbReference>
<evidence type="ECO:0000256" key="1">
    <source>
        <dbReference type="ARBA" id="ARBA00004613"/>
    </source>
</evidence>
<keyword evidence="2 4" id="KW-0732">Signal</keyword>
<protein>
    <submittedName>
        <fullName evidence="6">Polysaccharide deacetylase</fullName>
    </submittedName>
</protein>
<dbReference type="RefSeq" id="WP_103079773.1">
    <property type="nucleotide sequence ID" value="NZ_CP021850.1"/>
</dbReference>
<reference evidence="6 7" key="1">
    <citation type="submission" date="2017-06" db="EMBL/GenBank/DDBJ databases">
        <title>Investigating the central metabolism of Clostridium thermosuccinogenes.</title>
        <authorList>
            <person name="Koendjbiharie J.G."/>
            <person name="van Kranenburg R."/>
        </authorList>
    </citation>
    <scope>NUCLEOTIDE SEQUENCE [LARGE SCALE GENOMIC DNA]</scope>
    <source>
        <strain evidence="6 7">DSM 5806</strain>
    </source>
</reference>
<dbReference type="InterPro" id="IPR011330">
    <property type="entry name" value="Glyco_hydro/deAcase_b/a-brl"/>
</dbReference>
<dbReference type="GO" id="GO:0005975">
    <property type="term" value="P:carbohydrate metabolic process"/>
    <property type="evidence" value="ECO:0007669"/>
    <property type="project" value="InterPro"/>
</dbReference>
<evidence type="ECO:0000313" key="7">
    <source>
        <dbReference type="Proteomes" id="UP000236151"/>
    </source>
</evidence>
<feature type="compositionally biased region" description="Polar residues" evidence="3">
    <location>
        <begin position="29"/>
        <end position="75"/>
    </location>
</feature>
<dbReference type="Pfam" id="PF01522">
    <property type="entry name" value="Polysacc_deac_1"/>
    <property type="match status" value="1"/>
</dbReference>
<feature type="region of interest" description="Disordered" evidence="3">
    <location>
        <begin position="28"/>
        <end position="88"/>
    </location>
</feature>
<comment type="caution">
    <text evidence="6">The sequence shown here is derived from an EMBL/GenBank/DDBJ whole genome shotgun (WGS) entry which is preliminary data.</text>
</comment>
<dbReference type="Gene3D" id="3.20.20.370">
    <property type="entry name" value="Glycoside hydrolase/deacetylase"/>
    <property type="match status" value="1"/>
</dbReference>
<dbReference type="PANTHER" id="PTHR34216">
    <property type="match status" value="1"/>
</dbReference>
<feature type="domain" description="NodB homology" evidence="5">
    <location>
        <begin position="160"/>
        <end position="289"/>
    </location>
</feature>
<evidence type="ECO:0000259" key="5">
    <source>
        <dbReference type="Pfam" id="PF01522"/>
    </source>
</evidence>
<dbReference type="PROSITE" id="PS51257">
    <property type="entry name" value="PROKAR_LIPOPROTEIN"/>
    <property type="match status" value="1"/>
</dbReference>